<feature type="compositionally biased region" description="Polar residues" evidence="7">
    <location>
        <begin position="422"/>
        <end position="431"/>
    </location>
</feature>
<feature type="binding site" evidence="4">
    <location>
        <position position="322"/>
    </location>
    <ligand>
        <name>AMP</name>
        <dbReference type="ChEBI" id="CHEBI:456215"/>
    </ligand>
</feature>
<dbReference type="CDD" id="cd00077">
    <property type="entry name" value="HDc"/>
    <property type="match status" value="1"/>
</dbReference>
<feature type="region of interest" description="Disordered" evidence="7">
    <location>
        <begin position="56"/>
        <end position="91"/>
    </location>
</feature>
<name>E4XVC9_OIKDI</name>
<reference evidence="9" key="1">
    <citation type="journal article" date="2010" name="Science">
        <title>Plasticity of animal genome architecture unmasked by rapid evolution of a pelagic tunicate.</title>
        <authorList>
            <person name="Denoeud F."/>
            <person name="Henriet S."/>
            <person name="Mungpakdee S."/>
            <person name="Aury J.M."/>
            <person name="Da Silva C."/>
            <person name="Brinkmann H."/>
            <person name="Mikhaleva J."/>
            <person name="Olsen L.C."/>
            <person name="Jubin C."/>
            <person name="Canestro C."/>
            <person name="Bouquet J.M."/>
            <person name="Danks G."/>
            <person name="Poulain J."/>
            <person name="Campsteijn C."/>
            <person name="Adamski M."/>
            <person name="Cross I."/>
            <person name="Yadetie F."/>
            <person name="Muffato M."/>
            <person name="Louis A."/>
            <person name="Butcher S."/>
            <person name="Tsagkogeorga G."/>
            <person name="Konrad A."/>
            <person name="Singh S."/>
            <person name="Jensen M.F."/>
            <person name="Cong E.H."/>
            <person name="Eikeseth-Otteraa H."/>
            <person name="Noel B."/>
            <person name="Anthouard V."/>
            <person name="Porcel B.M."/>
            <person name="Kachouri-Lafond R."/>
            <person name="Nishino A."/>
            <person name="Ugolini M."/>
            <person name="Chourrout P."/>
            <person name="Nishida H."/>
            <person name="Aasland R."/>
            <person name="Huzurbazar S."/>
            <person name="Westhof E."/>
            <person name="Delsuc F."/>
            <person name="Lehrach H."/>
            <person name="Reinhardt R."/>
            <person name="Weissenbach J."/>
            <person name="Roy S.W."/>
            <person name="Artiguenave F."/>
            <person name="Postlethwait J.H."/>
            <person name="Manak J.R."/>
            <person name="Thompson E.M."/>
            <person name="Jaillon O."/>
            <person name="Du Pasquier L."/>
            <person name="Boudinot P."/>
            <person name="Liberles D.A."/>
            <person name="Volff J.N."/>
            <person name="Philippe H."/>
            <person name="Lenhard B."/>
            <person name="Roest Crollius H."/>
            <person name="Wincker P."/>
            <person name="Chourrout D."/>
        </authorList>
    </citation>
    <scope>NUCLEOTIDE SEQUENCE [LARGE SCALE GENOMIC DNA]</scope>
</reference>
<feature type="active site" description="Proton donor" evidence="3">
    <location>
        <position position="281"/>
    </location>
</feature>
<dbReference type="OrthoDB" id="189220at2759"/>
<dbReference type="InParanoid" id="E4XVC9"/>
<dbReference type="InterPro" id="IPR023174">
    <property type="entry name" value="PDEase_CS"/>
</dbReference>
<evidence type="ECO:0000313" key="10">
    <source>
        <dbReference type="Proteomes" id="UP000001307"/>
    </source>
</evidence>
<evidence type="ECO:0000256" key="3">
    <source>
        <dbReference type="PIRSR" id="PIRSR623088-1"/>
    </source>
</evidence>
<keyword evidence="2 6" id="KW-0378">Hydrolase</keyword>
<dbReference type="EMBL" id="FN653208">
    <property type="protein sequence ID" value="CBY13647.1"/>
    <property type="molecule type" value="Genomic_DNA"/>
</dbReference>
<proteinExistence type="inferred from homology"/>
<dbReference type="Gene3D" id="1.10.1300.10">
    <property type="entry name" value="3'5'-cyclic nucleotide phosphodiesterase, catalytic domain"/>
    <property type="match status" value="1"/>
</dbReference>
<dbReference type="GO" id="GO:0007165">
    <property type="term" value="P:signal transduction"/>
    <property type="evidence" value="ECO:0007669"/>
    <property type="project" value="InterPro"/>
</dbReference>
<feature type="binding site" evidence="4">
    <location>
        <position position="451"/>
    </location>
    <ligand>
        <name>AMP</name>
        <dbReference type="ChEBI" id="CHEBI:456215"/>
    </ligand>
</feature>
<evidence type="ECO:0000256" key="6">
    <source>
        <dbReference type="RuleBase" id="RU363067"/>
    </source>
</evidence>
<feature type="region of interest" description="Disordered" evidence="7">
    <location>
        <begin position="410"/>
        <end position="432"/>
    </location>
</feature>
<evidence type="ECO:0000256" key="1">
    <source>
        <dbReference type="ARBA" id="ARBA00022723"/>
    </source>
</evidence>
<organism evidence="9">
    <name type="scientific">Oikopleura dioica</name>
    <name type="common">Tunicate</name>
    <dbReference type="NCBI Taxonomy" id="34765"/>
    <lineage>
        <taxon>Eukaryota</taxon>
        <taxon>Metazoa</taxon>
        <taxon>Chordata</taxon>
        <taxon>Tunicata</taxon>
        <taxon>Appendicularia</taxon>
        <taxon>Copelata</taxon>
        <taxon>Oikopleuridae</taxon>
        <taxon>Oikopleura</taxon>
    </lineage>
</organism>
<dbReference type="GO" id="GO:0046872">
    <property type="term" value="F:metal ion binding"/>
    <property type="evidence" value="ECO:0007669"/>
    <property type="project" value="UniProtKB-KW"/>
</dbReference>
<feature type="binding site" evidence="4">
    <location>
        <position position="503"/>
    </location>
    <ligand>
        <name>AMP</name>
        <dbReference type="ChEBI" id="CHEBI:456215"/>
    </ligand>
</feature>
<evidence type="ECO:0000256" key="4">
    <source>
        <dbReference type="PIRSR" id="PIRSR623088-2"/>
    </source>
</evidence>
<evidence type="ECO:0000256" key="5">
    <source>
        <dbReference type="PIRSR" id="PIRSR623088-3"/>
    </source>
</evidence>
<dbReference type="SUPFAM" id="SSF109604">
    <property type="entry name" value="HD-domain/PDEase-like"/>
    <property type="match status" value="1"/>
</dbReference>
<gene>
    <name evidence="9" type="ORF">GSOID_T00005458001</name>
</gene>
<dbReference type="EC" id="3.1.4.-" evidence="6"/>
<dbReference type="PRINTS" id="PR00387">
    <property type="entry name" value="PDIESTERASE1"/>
</dbReference>
<evidence type="ECO:0000256" key="7">
    <source>
        <dbReference type="SAM" id="MobiDB-lite"/>
    </source>
</evidence>
<dbReference type="Pfam" id="PF00233">
    <property type="entry name" value="PDEase_I"/>
    <property type="match status" value="1"/>
</dbReference>
<protein>
    <recommendedName>
        <fullName evidence="6">Phosphodiesterase</fullName>
        <ecNumber evidence="6">3.1.4.-</ecNumber>
    </recommendedName>
</protein>
<feature type="binding site" evidence="5">
    <location>
        <position position="285"/>
    </location>
    <ligand>
        <name>Zn(2+)</name>
        <dbReference type="ChEBI" id="CHEBI:29105"/>
        <label>1</label>
    </ligand>
</feature>
<feature type="binding site" evidence="5">
    <location>
        <position position="321"/>
    </location>
    <ligand>
        <name>Zn(2+)</name>
        <dbReference type="ChEBI" id="CHEBI:29105"/>
        <label>1</label>
    </ligand>
</feature>
<evidence type="ECO:0000259" key="8">
    <source>
        <dbReference type="PROSITE" id="PS51845"/>
    </source>
</evidence>
<dbReference type="InterPro" id="IPR023088">
    <property type="entry name" value="PDEase"/>
</dbReference>
<feature type="binding site" evidence="5">
    <location>
        <position position="451"/>
    </location>
    <ligand>
        <name>Zn(2+)</name>
        <dbReference type="ChEBI" id="CHEBI:29105"/>
        <label>1</label>
    </ligand>
</feature>
<dbReference type="InterPro" id="IPR002073">
    <property type="entry name" value="PDEase_catalytic_dom"/>
</dbReference>
<accession>E4XVC9</accession>
<dbReference type="FunCoup" id="E4XVC9">
    <property type="interactions" value="19"/>
</dbReference>
<dbReference type="PROSITE" id="PS51845">
    <property type="entry name" value="PDEASE_I_2"/>
    <property type="match status" value="1"/>
</dbReference>
<comment type="cofactor">
    <cofactor evidence="6">
        <name>a divalent metal cation</name>
        <dbReference type="ChEBI" id="CHEBI:60240"/>
    </cofactor>
    <text evidence="6">Binds 2 divalent metal cations per subunit. Site 1 may preferentially bind zinc ions, while site 2 has a preference for magnesium and/or manganese ions.</text>
</comment>
<sequence length="569" mass="64655">MRGSRYSSRQPPSMLDFVPESDEAEISYVRPAVGSSYHPNSRTGRRASHMDIVLVNPQSDTMPPNSTAPPSLRPTDNNSRRPSLPASGQSRGSLAKINSMLIEAPITQVVNILKDIIEELKSENGDRLALSGRLESALSIIQCSELYTPHFQSFSQSSALANNRAAQDLVEGLMRPSQPSHRRSSAGENILSTSRPPALSDRYNINAGVPAVVSRCLEGSQAWDWNILQLETVSEFTPLRFLGMKVFREFDVPRQLQIDEITLERWLVLIEQNYLATNPYHNSTHAADVLSATAYFLRTERCKNLLSEFDMVASLIAAIIHDVDHPGRTNAFLCNSRHELALLYNDTAVLENHHVAKTFKLTLDPMNDANIFNRLNHEDYQTIRSNIIDMVLATELGKHFEHVNKFISSTRSNVDEPDRSPRTSQISISASENDDQELRTLAKRVLIKVSDVSNPARPRKQCIEWTRRVCEEYFTQTQEETERNLPIVMPTFKREVCSIPKTQTAFINYFLLDMFDAWHEFCDVPRVLNHLKNNLQFWDEMDRLELTTIEQIHEHAHLDTTEEGGTIDE</sequence>
<keyword evidence="1 5" id="KW-0479">Metal-binding</keyword>
<feature type="domain" description="PDEase" evidence="8">
    <location>
        <begin position="205"/>
        <end position="545"/>
    </location>
</feature>
<dbReference type="GO" id="GO:0004114">
    <property type="term" value="F:3',5'-cyclic-nucleotide phosphodiesterase activity"/>
    <property type="evidence" value="ECO:0007669"/>
    <property type="project" value="InterPro"/>
</dbReference>
<feature type="binding site" evidence="5">
    <location>
        <position position="322"/>
    </location>
    <ligand>
        <name>Zn(2+)</name>
        <dbReference type="ChEBI" id="CHEBI:29105"/>
        <label>1</label>
    </ligand>
</feature>
<dbReference type="InterPro" id="IPR036971">
    <property type="entry name" value="PDEase_catalytic_dom_sf"/>
</dbReference>
<dbReference type="InterPro" id="IPR003607">
    <property type="entry name" value="HD/PDEase_dom"/>
</dbReference>
<feature type="binding site" evidence="5">
    <location>
        <position position="322"/>
    </location>
    <ligand>
        <name>Zn(2+)</name>
        <dbReference type="ChEBI" id="CHEBI:29105"/>
        <label>2</label>
    </ligand>
</feature>
<comment type="similarity">
    <text evidence="6">Belongs to the cyclic nucleotide phosphodiesterase family.</text>
</comment>
<dbReference type="PANTHER" id="PTHR11347">
    <property type="entry name" value="CYCLIC NUCLEOTIDE PHOSPHODIESTERASE"/>
    <property type="match status" value="1"/>
</dbReference>
<feature type="binding site" evidence="4">
    <location>
        <begin position="281"/>
        <end position="285"/>
    </location>
    <ligand>
        <name>AMP</name>
        <dbReference type="ChEBI" id="CHEBI:456215"/>
    </ligand>
</feature>
<dbReference type="PROSITE" id="PS00126">
    <property type="entry name" value="PDEASE_I_1"/>
    <property type="match status" value="1"/>
</dbReference>
<dbReference type="Proteomes" id="UP000001307">
    <property type="component" value="Unassembled WGS sequence"/>
</dbReference>
<feature type="compositionally biased region" description="Polar residues" evidence="7">
    <location>
        <begin position="186"/>
        <end position="195"/>
    </location>
</feature>
<keyword evidence="10" id="KW-1185">Reference proteome</keyword>
<feature type="region of interest" description="Disordered" evidence="7">
    <location>
        <begin position="174"/>
        <end position="195"/>
    </location>
</feature>
<evidence type="ECO:0000313" key="9">
    <source>
        <dbReference type="EMBL" id="CBY13647.1"/>
    </source>
</evidence>
<evidence type="ECO:0000256" key="2">
    <source>
        <dbReference type="ARBA" id="ARBA00022801"/>
    </source>
</evidence>
<dbReference type="AlphaFoldDB" id="E4XVC9"/>